<comment type="similarity">
    <text evidence="8">Belongs to the Clp1 family. Clp1 subfamily.</text>
</comment>
<feature type="domain" description="Clp1 P-loop" evidence="11">
    <location>
        <begin position="119"/>
        <end position="322"/>
    </location>
</feature>
<evidence type="ECO:0000256" key="6">
    <source>
        <dbReference type="ARBA" id="ARBA00022840"/>
    </source>
</evidence>
<evidence type="ECO:0000256" key="1">
    <source>
        <dbReference type="ARBA" id="ARBA00004123"/>
    </source>
</evidence>
<dbReference type="InterPro" id="IPR027417">
    <property type="entry name" value="P-loop_NTPase"/>
</dbReference>
<name>A0ABX6EYZ6_KLUMA</name>
<evidence type="ECO:0000256" key="3">
    <source>
        <dbReference type="ARBA" id="ARBA00019824"/>
    </source>
</evidence>
<keyword evidence="13" id="KW-1185">Reference proteome</keyword>
<evidence type="ECO:0000256" key="2">
    <source>
        <dbReference type="ARBA" id="ARBA00018706"/>
    </source>
</evidence>
<gene>
    <name evidence="8 12" type="primary">CLP1</name>
    <name evidence="12" type="ORF">FIM1_2149</name>
</gene>
<comment type="caution">
    <text evidence="8">Lacks conserved residue(s) required for the propagation of feature annotation.</text>
</comment>
<keyword evidence="7 8" id="KW-0539">Nucleus</keyword>
<feature type="binding site" evidence="8">
    <location>
        <position position="23"/>
    </location>
    <ligand>
        <name>ATP</name>
        <dbReference type="ChEBI" id="CHEBI:30616"/>
    </ligand>
</feature>
<dbReference type="PANTHER" id="PTHR12755">
    <property type="entry name" value="CLEAVAGE/POLYADENYLATION FACTOR IA SUBUNIT CLP1P"/>
    <property type="match status" value="1"/>
</dbReference>
<dbReference type="Pfam" id="PF06807">
    <property type="entry name" value="Clp1"/>
    <property type="match status" value="1"/>
</dbReference>
<accession>A0ABX6EYZ6</accession>
<dbReference type="Proteomes" id="UP000422736">
    <property type="component" value="Chromosome 3"/>
</dbReference>
<keyword evidence="5 8" id="KW-0547">Nucleotide-binding</keyword>
<evidence type="ECO:0000259" key="10">
    <source>
        <dbReference type="Pfam" id="PF16573"/>
    </source>
</evidence>
<evidence type="ECO:0000259" key="11">
    <source>
        <dbReference type="Pfam" id="PF16575"/>
    </source>
</evidence>
<evidence type="ECO:0000256" key="4">
    <source>
        <dbReference type="ARBA" id="ARBA00022664"/>
    </source>
</evidence>
<dbReference type="InterPro" id="IPR032324">
    <property type="entry name" value="Clp1_N"/>
</dbReference>
<evidence type="ECO:0000313" key="12">
    <source>
        <dbReference type="EMBL" id="QGN15458.1"/>
    </source>
</evidence>
<dbReference type="Pfam" id="PF16575">
    <property type="entry name" value="CLP1_P"/>
    <property type="match status" value="1"/>
</dbReference>
<dbReference type="InterPro" id="IPR045116">
    <property type="entry name" value="Clp1/Grc3"/>
</dbReference>
<dbReference type="InterPro" id="IPR028606">
    <property type="entry name" value="Clp1"/>
</dbReference>
<comment type="subunit">
    <text evidence="8">Component of a pre-mRNA cleavage factor complex. Interacts directly with PCF11.</text>
</comment>
<dbReference type="InterPro" id="IPR038238">
    <property type="entry name" value="Clp1_C_sf"/>
</dbReference>
<dbReference type="InterPro" id="IPR038239">
    <property type="entry name" value="Clp1_N_sf"/>
</dbReference>
<sequence>MEFVEFNDVTETTKISQLPKGQEWTVQVPTGAKLTIVVKFGIVEMLGTELANDMPYTFQGVVVNLYAIERAMIEWKCLEELEPKISEDKAYHTYIYNLNFALERLRLSSFNGPRVLILGDESTGKSSLAHTLCSYALKIRQYQPLLVNLNPQEGVFSLPGSLTATPISEILDIESSLWGQSITTGATKLHSKQPLVKNFGLENIRDNRQLYKTTISQLAHGVRQRIKNDPVVRRSGVFIDTPKLSHLDTETWSEIEHIIDEFEVKAIIVCAQTDDLAIKLSEVFRAKIGSIVRTPPPNSIIKIDDIMRRSIQRIQIREYFYGTTQTVLSPYTVGVGFEELTVFKPRNQNELLDKTKDIDMTAFDKIDVNASNLQHAIVAITNVSRKESEDEIRTASILGYALITEVNDSKRKLRILLPVPSRIPDRSMILTEYRYLE</sequence>
<feature type="binding site" evidence="8">
    <location>
        <begin position="122"/>
        <end position="127"/>
    </location>
    <ligand>
        <name>ATP</name>
        <dbReference type="ChEBI" id="CHEBI:30616"/>
    </ligand>
</feature>
<keyword evidence="4 8" id="KW-0507">mRNA processing</keyword>
<dbReference type="Gene3D" id="2.40.30.330">
    <property type="entry name" value="Pre-mRNA cleavage complex subunit Clp1, C-terminal domain"/>
    <property type="match status" value="1"/>
</dbReference>
<dbReference type="PANTHER" id="PTHR12755:SF6">
    <property type="entry name" value="POLYRIBONUCLEOTIDE 5'-HYDROXYL-KINASE CLP1"/>
    <property type="match status" value="1"/>
</dbReference>
<dbReference type="Pfam" id="PF16573">
    <property type="entry name" value="CLP1_N"/>
    <property type="match status" value="1"/>
</dbReference>
<evidence type="ECO:0000256" key="8">
    <source>
        <dbReference type="HAMAP-Rule" id="MF_03035"/>
    </source>
</evidence>
<keyword evidence="6 8" id="KW-0067">ATP-binding</keyword>
<comment type="subcellular location">
    <subcellularLocation>
        <location evidence="1 8">Nucleus</location>
    </subcellularLocation>
</comment>
<feature type="domain" description="Clp1 N-terminal" evidence="10">
    <location>
        <begin position="17"/>
        <end position="108"/>
    </location>
</feature>
<dbReference type="Gene3D" id="3.40.50.300">
    <property type="entry name" value="P-loop containing nucleotide triphosphate hydrolases"/>
    <property type="match status" value="1"/>
</dbReference>
<dbReference type="InterPro" id="IPR032319">
    <property type="entry name" value="CLP1_P"/>
</dbReference>
<evidence type="ECO:0000256" key="5">
    <source>
        <dbReference type="ARBA" id="ARBA00022741"/>
    </source>
</evidence>
<proteinExistence type="inferred from homology"/>
<feature type="domain" description="Clp1 C-terminal" evidence="9">
    <location>
        <begin position="328"/>
        <end position="437"/>
    </location>
</feature>
<reference evidence="12 13" key="1">
    <citation type="submission" date="2016-03" db="EMBL/GenBank/DDBJ databases">
        <title>How can Kluyveromyces marxianus grow so fast - potential evolutionary course in Saccharomyces Complex revealed by comparative genomics.</title>
        <authorList>
            <person name="Mo W."/>
            <person name="Lu W."/>
            <person name="Yang X."/>
            <person name="Qi J."/>
            <person name="Lv H."/>
        </authorList>
    </citation>
    <scope>NUCLEOTIDE SEQUENCE [LARGE SCALE GENOMIC DNA]</scope>
    <source>
        <strain evidence="12 13">FIM1</strain>
    </source>
</reference>
<dbReference type="Gene3D" id="2.60.120.1030">
    <property type="entry name" value="Clp1, DNA binding domain"/>
    <property type="match status" value="1"/>
</dbReference>
<organism evidence="12 13">
    <name type="scientific">Kluyveromyces marxianus</name>
    <name type="common">Yeast</name>
    <name type="synonym">Candida kefyr</name>
    <dbReference type="NCBI Taxonomy" id="4911"/>
    <lineage>
        <taxon>Eukaryota</taxon>
        <taxon>Fungi</taxon>
        <taxon>Dikarya</taxon>
        <taxon>Ascomycota</taxon>
        <taxon>Saccharomycotina</taxon>
        <taxon>Saccharomycetes</taxon>
        <taxon>Saccharomycetales</taxon>
        <taxon>Saccharomycetaceae</taxon>
        <taxon>Kluyveromyces</taxon>
    </lineage>
</organism>
<dbReference type="EMBL" id="CP015056">
    <property type="protein sequence ID" value="QGN15458.1"/>
    <property type="molecule type" value="Genomic_DNA"/>
</dbReference>
<dbReference type="HAMAP" id="MF_03035">
    <property type="entry name" value="Clp1"/>
    <property type="match status" value="1"/>
</dbReference>
<evidence type="ECO:0000256" key="7">
    <source>
        <dbReference type="ARBA" id="ARBA00023242"/>
    </source>
</evidence>
<evidence type="ECO:0000259" key="9">
    <source>
        <dbReference type="Pfam" id="PF06807"/>
    </source>
</evidence>
<comment type="function">
    <text evidence="8">Required for endonucleolytic cleavage during polyadenylation-dependent pre-mRNA 3'-end formation.</text>
</comment>
<dbReference type="SUPFAM" id="SSF52540">
    <property type="entry name" value="P-loop containing nucleoside triphosphate hydrolases"/>
    <property type="match status" value="1"/>
</dbReference>
<protein>
    <recommendedName>
        <fullName evidence="3">Polynucleotide 5'-hydroxyl-kinase GRC3</fullName>
    </recommendedName>
    <alternativeName>
        <fullName evidence="2">Polynucleotide 5'-hydroxyl-kinase grc3</fullName>
    </alternativeName>
</protein>
<evidence type="ECO:0000313" key="13">
    <source>
        <dbReference type="Proteomes" id="UP000422736"/>
    </source>
</evidence>
<dbReference type="InterPro" id="IPR010655">
    <property type="entry name" value="Clp1_C"/>
</dbReference>